<feature type="domain" description="VanZ-like" evidence="2">
    <location>
        <begin position="63"/>
        <end position="167"/>
    </location>
</feature>
<evidence type="ECO:0000259" key="2">
    <source>
        <dbReference type="Pfam" id="PF04892"/>
    </source>
</evidence>
<dbReference type="InterPro" id="IPR006976">
    <property type="entry name" value="VanZ-like"/>
</dbReference>
<reference evidence="3 4" key="1">
    <citation type="submission" date="2019-03" db="EMBL/GenBank/DDBJ databases">
        <title>Draft genome sequences of novel Actinobacteria.</title>
        <authorList>
            <person name="Sahin N."/>
            <person name="Ay H."/>
            <person name="Saygin H."/>
        </authorList>
    </citation>
    <scope>NUCLEOTIDE SEQUENCE [LARGE SCALE GENOMIC DNA]</scope>
    <source>
        <strain evidence="3 4">7K502</strain>
    </source>
</reference>
<comment type="caution">
    <text evidence="3">The sequence shown here is derived from an EMBL/GenBank/DDBJ whole genome shotgun (WGS) entry which is preliminary data.</text>
</comment>
<keyword evidence="4" id="KW-1185">Reference proteome</keyword>
<evidence type="ECO:0000256" key="1">
    <source>
        <dbReference type="SAM" id="Phobius"/>
    </source>
</evidence>
<evidence type="ECO:0000313" key="3">
    <source>
        <dbReference type="EMBL" id="TDD54297.1"/>
    </source>
</evidence>
<dbReference type="OrthoDB" id="3627087at2"/>
<dbReference type="PANTHER" id="PTHR36834:SF1">
    <property type="entry name" value="INTEGRAL MEMBRANE PROTEIN"/>
    <property type="match status" value="1"/>
</dbReference>
<organism evidence="3 4">
    <name type="scientific">Saccharopolyspora elongata</name>
    <dbReference type="NCBI Taxonomy" id="2530387"/>
    <lineage>
        <taxon>Bacteria</taxon>
        <taxon>Bacillati</taxon>
        <taxon>Actinomycetota</taxon>
        <taxon>Actinomycetes</taxon>
        <taxon>Pseudonocardiales</taxon>
        <taxon>Pseudonocardiaceae</taxon>
        <taxon>Saccharopolyspora</taxon>
    </lineage>
</organism>
<gene>
    <name evidence="3" type="ORF">E1288_06780</name>
</gene>
<keyword evidence="1" id="KW-0812">Transmembrane</keyword>
<protein>
    <submittedName>
        <fullName evidence="3">VanZ family protein</fullName>
    </submittedName>
</protein>
<sequence length="172" mass="18218">MVVWQSWGHVVFASMLALPVLTLAVFALARWRAWRGTAPGTALRRSLSEVGATAGTLPWLWMVLTPTSGARGVALVPLQDLVALLDARVATVVVQVGGNLLVLAAFGAFVPVRFAALARLHRVAAASAGVSATIELLQYALHLGRVSSVDDVLMNTAGATIAALLTRRWWAK</sequence>
<keyword evidence="1" id="KW-1133">Transmembrane helix</keyword>
<keyword evidence="1" id="KW-0472">Membrane</keyword>
<dbReference type="AlphaFoldDB" id="A0A4V2YNI0"/>
<proteinExistence type="predicted"/>
<dbReference type="Proteomes" id="UP000294947">
    <property type="component" value="Unassembled WGS sequence"/>
</dbReference>
<dbReference type="EMBL" id="SMKW01000006">
    <property type="protein sequence ID" value="TDD54297.1"/>
    <property type="molecule type" value="Genomic_DNA"/>
</dbReference>
<feature type="transmembrane region" description="Helical" evidence="1">
    <location>
        <begin position="6"/>
        <end position="29"/>
    </location>
</feature>
<name>A0A4V2YNI0_9PSEU</name>
<dbReference type="Pfam" id="PF04892">
    <property type="entry name" value="VanZ"/>
    <property type="match status" value="1"/>
</dbReference>
<dbReference type="PANTHER" id="PTHR36834">
    <property type="entry name" value="MEMBRANE PROTEIN-RELATED"/>
    <property type="match status" value="1"/>
</dbReference>
<evidence type="ECO:0000313" key="4">
    <source>
        <dbReference type="Proteomes" id="UP000294947"/>
    </source>
</evidence>
<dbReference type="InterPro" id="IPR053150">
    <property type="entry name" value="Teicoplanin_resist-assoc"/>
</dbReference>
<feature type="transmembrane region" description="Helical" evidence="1">
    <location>
        <begin position="89"/>
        <end position="111"/>
    </location>
</feature>
<accession>A0A4V2YNI0</accession>